<dbReference type="GO" id="GO:0031588">
    <property type="term" value="C:nucleotide-activated protein kinase complex"/>
    <property type="evidence" value="ECO:0007669"/>
    <property type="project" value="TreeGrafter"/>
</dbReference>
<dbReference type="InterPro" id="IPR046342">
    <property type="entry name" value="CBS_dom_sf"/>
</dbReference>
<organism evidence="7 8">
    <name type="scientific">Salinomyces thailandicus</name>
    <dbReference type="NCBI Taxonomy" id="706561"/>
    <lineage>
        <taxon>Eukaryota</taxon>
        <taxon>Fungi</taxon>
        <taxon>Dikarya</taxon>
        <taxon>Ascomycota</taxon>
        <taxon>Pezizomycotina</taxon>
        <taxon>Dothideomycetes</taxon>
        <taxon>Dothideomycetidae</taxon>
        <taxon>Mycosphaerellales</taxon>
        <taxon>Teratosphaeriaceae</taxon>
        <taxon>Salinomyces</taxon>
    </lineage>
</organism>
<keyword evidence="2" id="KW-0677">Repeat</keyword>
<feature type="domain" description="CBS" evidence="6">
    <location>
        <begin position="255"/>
        <end position="317"/>
    </location>
</feature>
<dbReference type="GO" id="GO:0005634">
    <property type="term" value="C:nucleus"/>
    <property type="evidence" value="ECO:0007669"/>
    <property type="project" value="TreeGrafter"/>
</dbReference>
<evidence type="ECO:0000313" key="7">
    <source>
        <dbReference type="EMBL" id="TKA29185.1"/>
    </source>
</evidence>
<evidence type="ECO:0000256" key="2">
    <source>
        <dbReference type="ARBA" id="ARBA00022737"/>
    </source>
</evidence>
<reference evidence="7 8" key="1">
    <citation type="submission" date="2017-03" db="EMBL/GenBank/DDBJ databases">
        <title>Genomes of endolithic fungi from Antarctica.</title>
        <authorList>
            <person name="Coleine C."/>
            <person name="Masonjones S."/>
            <person name="Stajich J.E."/>
        </authorList>
    </citation>
    <scope>NUCLEOTIDE SEQUENCE [LARGE SCALE GENOMIC DNA]</scope>
    <source>
        <strain evidence="7 8">CCFEE 6315</strain>
    </source>
</reference>
<dbReference type="GO" id="GO:0019901">
    <property type="term" value="F:protein kinase binding"/>
    <property type="evidence" value="ECO:0007669"/>
    <property type="project" value="TreeGrafter"/>
</dbReference>
<evidence type="ECO:0000256" key="5">
    <source>
        <dbReference type="SAM" id="MobiDB-lite"/>
    </source>
</evidence>
<name>A0A4U0U4U9_9PEZI</name>
<dbReference type="EMBL" id="NAJL01000015">
    <property type="protein sequence ID" value="TKA29185.1"/>
    <property type="molecule type" value="Genomic_DNA"/>
</dbReference>
<dbReference type="SMART" id="SM00116">
    <property type="entry name" value="CBS"/>
    <property type="match status" value="4"/>
</dbReference>
<accession>A0A4U0U4U9</accession>
<sequence>MDDSDAPLAGEVQKRVQEEAGPRDEEPPQTAGVMAAEAPAGSDLVSDHDTRATPPAQPPSFTSPHVTESHRAGQHVQRGDTPTQSASGPPGVTTGSAADAPTGAPHFVAPSSYLRPLTRDPFARSPSSQSGVGGTRSGAHLAQMSTPIDREQIEGLRAIRAFFKVRTSYDVLPLSYRLIVFDTGLLVKKSLNTLVQQGIVSAPLWDSKTSTFAGLLTTSDYLNVVQYYWQNPDALAQVDQFKLNSLRDIERAIGVAPIETVSINPNQPLYDACRRMLESRARRIPLIDVDDETGREMVVSVVTQYRILKFVSVNVKETQSLKKPLRDLNVGSFENLSTASMDTPVMDVIHTLVKRSISSVPILDKDGTVLNVFEAVDVIALIKGGDYDNLNLSVGQALKKRPDDFPGIYTCTLNDRLDTIFDTIRKSRVHRLVIIDEHSQLKGLLSLSDILDYTLNSPLGDREQ</sequence>
<dbReference type="AlphaFoldDB" id="A0A4U0U4U9"/>
<keyword evidence="8" id="KW-1185">Reference proteome</keyword>
<evidence type="ECO:0000256" key="1">
    <source>
        <dbReference type="ARBA" id="ARBA00006750"/>
    </source>
</evidence>
<feature type="domain" description="CBS" evidence="6">
    <location>
        <begin position="332"/>
        <end position="389"/>
    </location>
</feature>
<feature type="domain" description="CBS" evidence="6">
    <location>
        <begin position="404"/>
        <end position="462"/>
    </location>
</feature>
<keyword evidence="3 4" id="KW-0129">CBS domain</keyword>
<protein>
    <recommendedName>
        <fullName evidence="6">CBS domain-containing protein</fullName>
    </recommendedName>
</protein>
<dbReference type="InterPro" id="IPR000644">
    <property type="entry name" value="CBS_dom"/>
</dbReference>
<evidence type="ECO:0000259" key="6">
    <source>
        <dbReference type="PROSITE" id="PS51371"/>
    </source>
</evidence>
<dbReference type="CDD" id="cd04641">
    <property type="entry name" value="CBS_euAMPK_gamma-like_repeat2"/>
    <property type="match status" value="1"/>
</dbReference>
<evidence type="ECO:0000256" key="3">
    <source>
        <dbReference type="ARBA" id="ARBA00023122"/>
    </source>
</evidence>
<proteinExistence type="inferred from homology"/>
<evidence type="ECO:0000256" key="4">
    <source>
        <dbReference type="PROSITE-ProRule" id="PRU00703"/>
    </source>
</evidence>
<dbReference type="Gene3D" id="3.10.580.10">
    <property type="entry name" value="CBS-domain"/>
    <property type="match status" value="2"/>
</dbReference>
<dbReference type="PANTHER" id="PTHR13780:SF35">
    <property type="entry name" value="LD22662P"/>
    <property type="match status" value="1"/>
</dbReference>
<dbReference type="SUPFAM" id="SSF54631">
    <property type="entry name" value="CBS-domain pair"/>
    <property type="match status" value="2"/>
</dbReference>
<dbReference type="GO" id="GO:0016208">
    <property type="term" value="F:AMP binding"/>
    <property type="evidence" value="ECO:0007669"/>
    <property type="project" value="TreeGrafter"/>
</dbReference>
<comment type="caution">
    <text evidence="7">The sequence shown here is derived from an EMBL/GenBank/DDBJ whole genome shotgun (WGS) entry which is preliminary data.</text>
</comment>
<dbReference type="Pfam" id="PF00571">
    <property type="entry name" value="CBS"/>
    <property type="match status" value="3"/>
</dbReference>
<dbReference type="CDD" id="cd04618">
    <property type="entry name" value="CBS_euAMPK_gamma-like_repeat1"/>
    <property type="match status" value="1"/>
</dbReference>
<dbReference type="Proteomes" id="UP000308549">
    <property type="component" value="Unassembled WGS sequence"/>
</dbReference>
<feature type="compositionally biased region" description="Basic and acidic residues" evidence="5">
    <location>
        <begin position="12"/>
        <end position="26"/>
    </location>
</feature>
<dbReference type="PANTHER" id="PTHR13780">
    <property type="entry name" value="AMP-ACTIVATED PROTEIN KINASE, GAMMA REGULATORY SUBUNIT"/>
    <property type="match status" value="1"/>
</dbReference>
<comment type="similarity">
    <text evidence="1">Belongs to the 5'-AMP-activated protein kinase gamma subunit family.</text>
</comment>
<gene>
    <name evidence="7" type="ORF">B0A50_03695</name>
</gene>
<evidence type="ECO:0000313" key="8">
    <source>
        <dbReference type="Proteomes" id="UP000308549"/>
    </source>
</evidence>
<dbReference type="GO" id="GO:0005737">
    <property type="term" value="C:cytoplasm"/>
    <property type="evidence" value="ECO:0007669"/>
    <property type="project" value="TreeGrafter"/>
</dbReference>
<feature type="region of interest" description="Disordered" evidence="5">
    <location>
        <begin position="1"/>
        <end position="140"/>
    </location>
</feature>
<dbReference type="InterPro" id="IPR050511">
    <property type="entry name" value="AMPK_gamma/SDS23_families"/>
</dbReference>
<dbReference type="OrthoDB" id="286637at2759"/>
<dbReference type="PROSITE" id="PS51371">
    <property type="entry name" value="CBS"/>
    <property type="match status" value="3"/>
</dbReference>
<dbReference type="GO" id="GO:0019887">
    <property type="term" value="F:protein kinase regulator activity"/>
    <property type="evidence" value="ECO:0007669"/>
    <property type="project" value="TreeGrafter"/>
</dbReference>